<dbReference type="Proteomes" id="UP000694700">
    <property type="component" value="Unplaced"/>
</dbReference>
<dbReference type="PANTHER" id="PTHR10048">
    <property type="entry name" value="PHOSPHATIDYLINOSITOL KINASE"/>
    <property type="match status" value="1"/>
</dbReference>
<dbReference type="Gene3D" id="3.30.1010.10">
    <property type="entry name" value="Phosphatidylinositol 3-kinase Catalytic Subunit, Chain A, domain 4"/>
    <property type="match status" value="1"/>
</dbReference>
<dbReference type="PANTHER" id="PTHR10048:SF99">
    <property type="entry name" value="PHOSPHATIDYLINOSITOL 4,5-BISPHOSPHATE 3-KINASE CATALYTIC SUBUNIT GAMMA ISOFORM"/>
    <property type="match status" value="1"/>
</dbReference>
<dbReference type="GO" id="GO:0005944">
    <property type="term" value="C:phosphatidylinositol 3-kinase complex, class IB"/>
    <property type="evidence" value="ECO:0007669"/>
    <property type="project" value="TreeGrafter"/>
</dbReference>
<dbReference type="Gene3D" id="1.10.1070.11">
    <property type="entry name" value="Phosphatidylinositol 3-/4-kinase, catalytic domain"/>
    <property type="match status" value="1"/>
</dbReference>
<dbReference type="InterPro" id="IPR036940">
    <property type="entry name" value="PI3/4_kinase_cat_sf"/>
</dbReference>
<dbReference type="GO" id="GO:0005737">
    <property type="term" value="C:cytoplasm"/>
    <property type="evidence" value="ECO:0007669"/>
    <property type="project" value="TreeGrafter"/>
</dbReference>
<name>A0A8C1TC15_CYPCA</name>
<dbReference type="SMART" id="SM00146">
    <property type="entry name" value="PI3Kc"/>
    <property type="match status" value="1"/>
</dbReference>
<organism evidence="5 7">
    <name type="scientific">Cyprinus carpio</name>
    <name type="common">Common carp</name>
    <dbReference type="NCBI Taxonomy" id="7962"/>
    <lineage>
        <taxon>Eukaryota</taxon>
        <taxon>Metazoa</taxon>
        <taxon>Chordata</taxon>
        <taxon>Craniata</taxon>
        <taxon>Vertebrata</taxon>
        <taxon>Euteleostomi</taxon>
        <taxon>Actinopterygii</taxon>
        <taxon>Neopterygii</taxon>
        <taxon>Teleostei</taxon>
        <taxon>Ostariophysi</taxon>
        <taxon>Cypriniformes</taxon>
        <taxon>Cyprinidae</taxon>
        <taxon>Cyprininae</taxon>
        <taxon>Cyprinus</taxon>
    </lineage>
</organism>
<dbReference type="InterPro" id="IPR011009">
    <property type="entry name" value="Kinase-like_dom_sf"/>
</dbReference>
<keyword evidence="6" id="KW-1185">Reference proteome</keyword>
<dbReference type="GO" id="GO:0035005">
    <property type="term" value="F:1-phosphatidylinositol-4-phosphate 3-kinase activity"/>
    <property type="evidence" value="ECO:0007669"/>
    <property type="project" value="TreeGrafter"/>
</dbReference>
<evidence type="ECO:0000313" key="7">
    <source>
        <dbReference type="Proteomes" id="UP000694700"/>
    </source>
</evidence>
<dbReference type="InterPro" id="IPR000403">
    <property type="entry name" value="PI3/4_kinase_cat_dom"/>
</dbReference>
<evidence type="ECO:0000256" key="1">
    <source>
        <dbReference type="ARBA" id="ARBA00006209"/>
    </source>
</evidence>
<accession>A0A8C1TC15</accession>
<dbReference type="InterPro" id="IPR015433">
    <property type="entry name" value="PI3/4_kinase"/>
</dbReference>
<dbReference type="GO" id="GO:0048015">
    <property type="term" value="P:phosphatidylinositol-mediated signaling"/>
    <property type="evidence" value="ECO:0007669"/>
    <property type="project" value="TreeGrafter"/>
</dbReference>
<dbReference type="Proteomes" id="UP000694427">
    <property type="component" value="Unplaced"/>
</dbReference>
<dbReference type="Pfam" id="PF00454">
    <property type="entry name" value="PI3_PI4_kinase"/>
    <property type="match status" value="1"/>
</dbReference>
<dbReference type="AlphaFoldDB" id="A0A8C1TC15"/>
<feature type="domain" description="PI3K/PI4K catalytic" evidence="4">
    <location>
        <begin position="1"/>
        <end position="197"/>
    </location>
</feature>
<dbReference type="Ensembl" id="ENSCCRT00015020604.1">
    <property type="protein sequence ID" value="ENSCCRP00015019887.1"/>
    <property type="gene ID" value="ENSCCRG00015008626.1"/>
</dbReference>
<dbReference type="GO" id="GO:0043491">
    <property type="term" value="P:phosphatidylinositol 3-kinase/protein kinase B signal transduction"/>
    <property type="evidence" value="ECO:0007669"/>
    <property type="project" value="TreeGrafter"/>
</dbReference>
<dbReference type="PROSITE" id="PS50290">
    <property type="entry name" value="PI3_4_KINASE_3"/>
    <property type="match status" value="1"/>
</dbReference>
<keyword evidence="3" id="KW-0418">Kinase</keyword>
<sequence>VVFQTLMVMESIWKERGLDLNLVPYGCISIGYNTDCAKCVTIASVQRSQGGVAGAFKNNHFQAMEKFVNLCVATYVLGIGDRHNDNIIITDQGKGTSYHDLVTSERVPFVLTPDFLYVMGRVKGHPSLYFQRFRPFYHEHSHLLVMLFSLILLTGIPELSMSQDMCYLRTALQQDQGEEEARNHFLQQIALCEQKGWSVKANWWFHMMAGIK</sequence>
<dbReference type="SUPFAM" id="SSF56112">
    <property type="entry name" value="Protein kinase-like (PK-like)"/>
    <property type="match status" value="1"/>
</dbReference>
<reference evidence="5" key="1">
    <citation type="submission" date="2025-05" db="UniProtKB">
        <authorList>
            <consortium name="Ensembl"/>
        </authorList>
    </citation>
    <scope>IDENTIFICATION</scope>
</reference>
<dbReference type="GO" id="GO:0016303">
    <property type="term" value="F:1-phosphatidylinositol-3-kinase activity"/>
    <property type="evidence" value="ECO:0007669"/>
    <property type="project" value="TreeGrafter"/>
</dbReference>
<evidence type="ECO:0000313" key="5">
    <source>
        <dbReference type="Ensembl" id="ENSCCRP00015019887.1"/>
    </source>
</evidence>
<dbReference type="Ensembl" id="ENSCCRT00010060554.1">
    <property type="protein sequence ID" value="ENSCCRP00010055261.1"/>
    <property type="gene ID" value="ENSCCRG00010023432.1"/>
</dbReference>
<evidence type="ECO:0000259" key="4">
    <source>
        <dbReference type="PROSITE" id="PS50290"/>
    </source>
</evidence>
<proteinExistence type="inferred from homology"/>
<evidence type="ECO:0000313" key="6">
    <source>
        <dbReference type="Proteomes" id="UP000694427"/>
    </source>
</evidence>
<evidence type="ECO:0000256" key="2">
    <source>
        <dbReference type="ARBA" id="ARBA00022679"/>
    </source>
</evidence>
<dbReference type="GO" id="GO:0005943">
    <property type="term" value="C:phosphatidylinositol 3-kinase complex, class IA"/>
    <property type="evidence" value="ECO:0007669"/>
    <property type="project" value="TreeGrafter"/>
</dbReference>
<evidence type="ECO:0000256" key="3">
    <source>
        <dbReference type="ARBA" id="ARBA00022777"/>
    </source>
</evidence>
<dbReference type="GO" id="GO:0016477">
    <property type="term" value="P:cell migration"/>
    <property type="evidence" value="ECO:0007669"/>
    <property type="project" value="TreeGrafter"/>
</dbReference>
<keyword evidence="2" id="KW-0808">Transferase</keyword>
<protein>
    <recommendedName>
        <fullName evidence="4">PI3K/PI4K catalytic domain-containing protein</fullName>
    </recommendedName>
</protein>
<dbReference type="GO" id="GO:0005886">
    <property type="term" value="C:plasma membrane"/>
    <property type="evidence" value="ECO:0007669"/>
    <property type="project" value="TreeGrafter"/>
</dbReference>
<comment type="similarity">
    <text evidence="1">Belongs to the PI3/PI4-kinase family. Type III PI4K subfamily.</text>
</comment>